<dbReference type="Proteomes" id="UP000813876">
    <property type="component" value="Unassembled WGS sequence"/>
</dbReference>
<gene>
    <name evidence="1" type="ORF">GLP33_05250</name>
</gene>
<protein>
    <submittedName>
        <fullName evidence="1">Uncharacterized protein</fullName>
    </submittedName>
</protein>
<dbReference type="RefSeq" id="WP_065193749.1">
    <property type="nucleotide sequence ID" value="NZ_LZFE01000056.1"/>
</dbReference>
<comment type="caution">
    <text evidence="1">The sequence shown here is derived from an EMBL/GenBank/DDBJ whole genome shotgun (WGS) entry which is preliminary data.</text>
</comment>
<dbReference type="AlphaFoldDB" id="A0AAW4ZTB9"/>
<accession>A0AAW4ZTB9</accession>
<sequence length="73" mass="8077">MTTLQSSSQIYSLIGTRSQILITVNDVADIVYYGSRLSNTDDNALQQMVIGLERPIPFGRLDSDILILPPLKP</sequence>
<organism evidence="1 2">
    <name type="scientific">Photobacterium phosphoreum</name>
    <dbReference type="NCBI Taxonomy" id="659"/>
    <lineage>
        <taxon>Bacteria</taxon>
        <taxon>Pseudomonadati</taxon>
        <taxon>Pseudomonadota</taxon>
        <taxon>Gammaproteobacteria</taxon>
        <taxon>Vibrionales</taxon>
        <taxon>Vibrionaceae</taxon>
        <taxon>Photobacterium</taxon>
    </lineage>
</organism>
<evidence type="ECO:0000313" key="2">
    <source>
        <dbReference type="Proteomes" id="UP000813876"/>
    </source>
</evidence>
<reference evidence="1" key="1">
    <citation type="submission" date="2019-11" db="EMBL/GenBank/DDBJ databases">
        <title>Comparative genomics of photobacteria reveal adaptation to distinct habitats.</title>
        <authorList>
            <person name="Fuertes-Perez S."/>
            <person name="Hilgarth M."/>
            <person name="Vogel R.F."/>
        </authorList>
    </citation>
    <scope>NUCLEOTIDE SEQUENCE</scope>
    <source>
        <strain evidence="1">TMW2.2145</strain>
    </source>
</reference>
<name>A0AAW4ZTB9_PHOPO</name>
<dbReference type="EMBL" id="WMCP01000003">
    <property type="protein sequence ID" value="MCF2301135.1"/>
    <property type="molecule type" value="Genomic_DNA"/>
</dbReference>
<evidence type="ECO:0000313" key="1">
    <source>
        <dbReference type="EMBL" id="MCF2301135.1"/>
    </source>
</evidence>
<proteinExistence type="predicted"/>